<dbReference type="CDD" id="cd20617">
    <property type="entry name" value="CYP1_2-like"/>
    <property type="match status" value="1"/>
</dbReference>
<dbReference type="GO" id="GO:0005506">
    <property type="term" value="F:iron ion binding"/>
    <property type="evidence" value="ECO:0007669"/>
    <property type="project" value="InterPro"/>
</dbReference>
<dbReference type="Gene3D" id="1.10.630.10">
    <property type="entry name" value="Cytochrome P450"/>
    <property type="match status" value="1"/>
</dbReference>
<evidence type="ECO:0000256" key="6">
    <source>
        <dbReference type="RuleBase" id="RU000461"/>
    </source>
</evidence>
<dbReference type="InterPro" id="IPR002401">
    <property type="entry name" value="Cyt_P450_E_grp-I"/>
</dbReference>
<dbReference type="Pfam" id="PF00067">
    <property type="entry name" value="p450"/>
    <property type="match status" value="1"/>
</dbReference>
<dbReference type="PANTHER" id="PTHR24300:SF417">
    <property type="entry name" value="CYTOCHROME P450 508B1-RELATED"/>
    <property type="match status" value="1"/>
</dbReference>
<dbReference type="SUPFAM" id="SSF48264">
    <property type="entry name" value="Cytochrome P450"/>
    <property type="match status" value="1"/>
</dbReference>
<sequence length="430" mass="50122">MTVQNNGKPFRLWMGDMYSIIISDPILIREIFVKNFNNFINRTDMPSIHLISSNYLSLSASSDEYWKNAKNVMTQGFTQSFKKMTKEITMDEIGKFIVALQPFAKSQESIQPRKYCQTLIMNIILRFVVGKSINYTECKQDRQLIDELIKPMEDVFAHLGGHHLGDFVGFLKPLYLFYLLNFHDPAENFKKYFDHQIRIHQETFDPDNIRDFLDVLLSNFHKLDNNLEIVRALAQDLLNAGTETTSTTLEWFFLSMANNIDIQEKAYNELKLIVGKENRLINVNDRQYTPYTNALIKEVMRRYPILPLGLLRKSKEEIQLSDGTLIPKDTIIFPNLHYSFTSERYWDQSKDFNPDRFLNNNHSEVFYPFGIGPRGCIGQAFAQDIEYISITNILLNFKITTTNGKTIDETELFSITVHPNIFSTTLESRY</sequence>
<protein>
    <recommendedName>
        <fullName evidence="9">Cytochrome P450 family protein</fullName>
    </recommendedName>
</protein>
<evidence type="ECO:0008006" key="9">
    <source>
        <dbReference type="Google" id="ProtNLM"/>
    </source>
</evidence>
<evidence type="ECO:0000256" key="5">
    <source>
        <dbReference type="PIRSR" id="PIRSR602401-1"/>
    </source>
</evidence>
<dbReference type="PRINTS" id="PR00385">
    <property type="entry name" value="P450"/>
</dbReference>
<dbReference type="GO" id="GO:0016705">
    <property type="term" value="F:oxidoreductase activity, acting on paired donors, with incorporation or reduction of molecular oxygen"/>
    <property type="evidence" value="ECO:0007669"/>
    <property type="project" value="InterPro"/>
</dbReference>
<keyword evidence="5 6" id="KW-0349">Heme</keyword>
<evidence type="ECO:0000256" key="3">
    <source>
        <dbReference type="ARBA" id="ARBA00022723"/>
    </source>
</evidence>
<keyword evidence="8" id="KW-1185">Reference proteome</keyword>
<evidence type="ECO:0000256" key="1">
    <source>
        <dbReference type="ARBA" id="ARBA00004167"/>
    </source>
</evidence>
<dbReference type="GO" id="GO:0004497">
    <property type="term" value="F:monooxygenase activity"/>
    <property type="evidence" value="ECO:0007669"/>
    <property type="project" value="UniProtKB-KW"/>
</dbReference>
<dbReference type="InterPro" id="IPR001128">
    <property type="entry name" value="Cyt_P450"/>
</dbReference>
<comment type="cofactor">
    <cofactor evidence="5">
        <name>heme</name>
        <dbReference type="ChEBI" id="CHEBI:30413"/>
    </cofactor>
</comment>
<dbReference type="Proteomes" id="UP000695562">
    <property type="component" value="Unassembled WGS sequence"/>
</dbReference>
<dbReference type="OrthoDB" id="19324at2759"/>
<dbReference type="GO" id="GO:0020037">
    <property type="term" value="F:heme binding"/>
    <property type="evidence" value="ECO:0007669"/>
    <property type="project" value="InterPro"/>
</dbReference>
<gene>
    <name evidence="7" type="ORF">CYY_006714</name>
</gene>
<dbReference type="InterPro" id="IPR017972">
    <property type="entry name" value="Cyt_P450_CS"/>
</dbReference>
<feature type="binding site" description="axial binding residue" evidence="5">
    <location>
        <position position="376"/>
    </location>
    <ligand>
        <name>heme</name>
        <dbReference type="ChEBI" id="CHEBI:30413"/>
    </ligand>
    <ligandPart>
        <name>Fe</name>
        <dbReference type="ChEBI" id="CHEBI:18248"/>
    </ligandPart>
</feature>
<comment type="subcellular location">
    <subcellularLocation>
        <location evidence="1">Membrane</location>
        <topology evidence="1">Single-pass membrane protein</topology>
    </subcellularLocation>
</comment>
<dbReference type="PRINTS" id="PR00463">
    <property type="entry name" value="EP450I"/>
</dbReference>
<accession>A0A8J4PRH9</accession>
<dbReference type="InterPro" id="IPR050182">
    <property type="entry name" value="Cytochrome_P450_fam2"/>
</dbReference>
<keyword evidence="6" id="KW-0503">Monooxygenase</keyword>
<organism evidence="7 8">
    <name type="scientific">Polysphondylium violaceum</name>
    <dbReference type="NCBI Taxonomy" id="133409"/>
    <lineage>
        <taxon>Eukaryota</taxon>
        <taxon>Amoebozoa</taxon>
        <taxon>Evosea</taxon>
        <taxon>Eumycetozoa</taxon>
        <taxon>Dictyostelia</taxon>
        <taxon>Dictyosteliales</taxon>
        <taxon>Dictyosteliaceae</taxon>
        <taxon>Polysphondylium</taxon>
    </lineage>
</organism>
<dbReference type="PANTHER" id="PTHR24300">
    <property type="entry name" value="CYTOCHROME P450 508A4-RELATED"/>
    <property type="match status" value="1"/>
</dbReference>
<evidence type="ECO:0000256" key="2">
    <source>
        <dbReference type="ARBA" id="ARBA00010617"/>
    </source>
</evidence>
<dbReference type="EMBL" id="AJWJ01000321">
    <property type="protein sequence ID" value="KAF2071977.1"/>
    <property type="molecule type" value="Genomic_DNA"/>
</dbReference>
<evidence type="ECO:0000313" key="7">
    <source>
        <dbReference type="EMBL" id="KAF2071977.1"/>
    </source>
</evidence>
<evidence type="ECO:0000313" key="8">
    <source>
        <dbReference type="Proteomes" id="UP000695562"/>
    </source>
</evidence>
<keyword evidence="4 5" id="KW-0408">Iron</keyword>
<dbReference type="AlphaFoldDB" id="A0A8J4PRH9"/>
<comment type="similarity">
    <text evidence="2 6">Belongs to the cytochrome P450 family.</text>
</comment>
<reference evidence="7" key="1">
    <citation type="submission" date="2020-01" db="EMBL/GenBank/DDBJ databases">
        <title>Development of genomics and gene disruption for Polysphondylium violaceum indicates a role for the polyketide synthase stlB in stalk morphogenesis.</title>
        <authorList>
            <person name="Narita B."/>
            <person name="Kawabe Y."/>
            <person name="Kin K."/>
            <person name="Saito T."/>
            <person name="Gibbs R."/>
            <person name="Kuspa A."/>
            <person name="Muzny D."/>
            <person name="Queller D."/>
            <person name="Richards S."/>
            <person name="Strassman J."/>
            <person name="Sucgang R."/>
            <person name="Worley K."/>
            <person name="Schaap P."/>
        </authorList>
    </citation>
    <scope>NUCLEOTIDE SEQUENCE</scope>
    <source>
        <strain evidence="7">QSvi11</strain>
    </source>
</reference>
<dbReference type="PROSITE" id="PS00086">
    <property type="entry name" value="CYTOCHROME_P450"/>
    <property type="match status" value="1"/>
</dbReference>
<proteinExistence type="inferred from homology"/>
<dbReference type="GO" id="GO:0016020">
    <property type="term" value="C:membrane"/>
    <property type="evidence" value="ECO:0007669"/>
    <property type="project" value="UniProtKB-SubCell"/>
</dbReference>
<keyword evidence="6" id="KW-0560">Oxidoreductase</keyword>
<name>A0A8J4PRH9_9MYCE</name>
<keyword evidence="3 5" id="KW-0479">Metal-binding</keyword>
<comment type="caution">
    <text evidence="7">The sequence shown here is derived from an EMBL/GenBank/DDBJ whole genome shotgun (WGS) entry which is preliminary data.</text>
</comment>
<dbReference type="InterPro" id="IPR036396">
    <property type="entry name" value="Cyt_P450_sf"/>
</dbReference>
<evidence type="ECO:0000256" key="4">
    <source>
        <dbReference type="ARBA" id="ARBA00023004"/>
    </source>
</evidence>